<feature type="transmembrane region" description="Helical" evidence="6">
    <location>
        <begin position="198"/>
        <end position="217"/>
    </location>
</feature>
<dbReference type="EMBL" id="CACTIH010001812">
    <property type="protein sequence ID" value="CAA2963680.1"/>
    <property type="molecule type" value="Genomic_DNA"/>
</dbReference>
<evidence type="ECO:0000256" key="3">
    <source>
        <dbReference type="ARBA" id="ARBA00022989"/>
    </source>
</evidence>
<keyword evidence="3 6" id="KW-1133">Transmembrane helix</keyword>
<dbReference type="InterPro" id="IPR050186">
    <property type="entry name" value="TPT_transporter"/>
</dbReference>
<keyword evidence="8" id="KW-1185">Reference proteome</keyword>
<accession>A0A8S0QD46</accession>
<evidence type="ECO:0000256" key="6">
    <source>
        <dbReference type="SAM" id="Phobius"/>
    </source>
</evidence>
<feature type="transmembrane region" description="Helical" evidence="6">
    <location>
        <begin position="12"/>
        <end position="31"/>
    </location>
</feature>
<gene>
    <name evidence="7" type="ORF">OLEA9_A119383</name>
</gene>
<feature type="transmembrane region" description="Helical" evidence="6">
    <location>
        <begin position="174"/>
        <end position="192"/>
    </location>
</feature>
<dbReference type="PANTHER" id="PTHR11132">
    <property type="entry name" value="SOLUTE CARRIER FAMILY 35"/>
    <property type="match status" value="1"/>
</dbReference>
<name>A0A8S0QD46_OLEEU</name>
<dbReference type="Gramene" id="OE9A119383T1">
    <property type="protein sequence ID" value="OE9A119383C1"/>
    <property type="gene ID" value="OE9A119383"/>
</dbReference>
<feature type="transmembrane region" description="Helical" evidence="6">
    <location>
        <begin position="81"/>
        <end position="101"/>
    </location>
</feature>
<evidence type="ECO:0000256" key="5">
    <source>
        <dbReference type="SAM" id="MobiDB-lite"/>
    </source>
</evidence>
<evidence type="ECO:0000313" key="7">
    <source>
        <dbReference type="EMBL" id="CAA2963680.1"/>
    </source>
</evidence>
<dbReference type="AlphaFoldDB" id="A0A8S0QD46"/>
<sequence length="251" mass="27609">MPPTRKDDQKAALDVAARMFNLVTSIGVIIVNKALLATYGLFFATTLTGLHFVATTLMTLILKRLGYIQSSQLPFSELLKYVFFADFSIVGMNVSLMWNSVGFYKSGILEVALAPHGVALSSHTYDGFGEVLNGRSLIFLRELLFVILSCTIAVGTNISQFICVGRFTAVSFQVLGHMKTILILTVGFLFFGKEGLNLQVVLGMIVAVISMIWYGHVSSLPGGKERRQSLPNYGPEKDDRLIKSNKLDDEV</sequence>
<organism evidence="7 8">
    <name type="scientific">Olea europaea subsp. europaea</name>
    <dbReference type="NCBI Taxonomy" id="158383"/>
    <lineage>
        <taxon>Eukaryota</taxon>
        <taxon>Viridiplantae</taxon>
        <taxon>Streptophyta</taxon>
        <taxon>Embryophyta</taxon>
        <taxon>Tracheophyta</taxon>
        <taxon>Spermatophyta</taxon>
        <taxon>Magnoliopsida</taxon>
        <taxon>eudicotyledons</taxon>
        <taxon>Gunneridae</taxon>
        <taxon>Pentapetalae</taxon>
        <taxon>asterids</taxon>
        <taxon>lamiids</taxon>
        <taxon>Lamiales</taxon>
        <taxon>Oleaceae</taxon>
        <taxon>Oleeae</taxon>
        <taxon>Olea</taxon>
    </lineage>
</organism>
<feature type="compositionally biased region" description="Basic and acidic residues" evidence="5">
    <location>
        <begin position="235"/>
        <end position="251"/>
    </location>
</feature>
<evidence type="ECO:0000256" key="4">
    <source>
        <dbReference type="ARBA" id="ARBA00023136"/>
    </source>
</evidence>
<dbReference type="Proteomes" id="UP000594638">
    <property type="component" value="Unassembled WGS sequence"/>
</dbReference>
<feature type="transmembrane region" description="Helical" evidence="6">
    <location>
        <begin position="37"/>
        <end position="61"/>
    </location>
</feature>
<feature type="transmembrane region" description="Helical" evidence="6">
    <location>
        <begin position="143"/>
        <end position="162"/>
    </location>
</feature>
<protein>
    <submittedName>
        <fullName evidence="7">UDP-galactose transporter 2</fullName>
    </submittedName>
</protein>
<comment type="caution">
    <text evidence="7">The sequence shown here is derived from an EMBL/GenBank/DDBJ whole genome shotgun (WGS) entry which is preliminary data.</text>
</comment>
<comment type="subcellular location">
    <subcellularLocation>
        <location evidence="1">Membrane</location>
        <topology evidence="1">Multi-pass membrane protein</topology>
    </subcellularLocation>
</comment>
<feature type="region of interest" description="Disordered" evidence="5">
    <location>
        <begin position="223"/>
        <end position="251"/>
    </location>
</feature>
<evidence type="ECO:0000256" key="1">
    <source>
        <dbReference type="ARBA" id="ARBA00004141"/>
    </source>
</evidence>
<evidence type="ECO:0000313" key="8">
    <source>
        <dbReference type="Proteomes" id="UP000594638"/>
    </source>
</evidence>
<keyword evidence="4 6" id="KW-0472">Membrane</keyword>
<proteinExistence type="predicted"/>
<evidence type="ECO:0000256" key="2">
    <source>
        <dbReference type="ARBA" id="ARBA00022692"/>
    </source>
</evidence>
<keyword evidence="2 6" id="KW-0812">Transmembrane</keyword>
<dbReference type="GO" id="GO:0016020">
    <property type="term" value="C:membrane"/>
    <property type="evidence" value="ECO:0007669"/>
    <property type="project" value="UniProtKB-SubCell"/>
</dbReference>
<dbReference type="OrthoDB" id="5547497at2759"/>
<reference evidence="7 8" key="1">
    <citation type="submission" date="2019-12" db="EMBL/GenBank/DDBJ databases">
        <authorList>
            <person name="Alioto T."/>
            <person name="Alioto T."/>
            <person name="Gomez Garrido J."/>
        </authorList>
    </citation>
    <scope>NUCLEOTIDE SEQUENCE [LARGE SCALE GENOMIC DNA]</scope>
</reference>